<dbReference type="Proteomes" id="UP000284763">
    <property type="component" value="Unassembled WGS sequence"/>
</dbReference>
<dbReference type="PANTHER" id="PTHR34614:SF2">
    <property type="entry name" value="TRANSPOSASE IS4-LIKE DOMAIN-CONTAINING PROTEIN"/>
    <property type="match status" value="1"/>
</dbReference>
<gene>
    <name evidence="1" type="ORF">D5R95_05675</name>
</gene>
<protein>
    <recommendedName>
        <fullName evidence="3">Transposase IS4-like domain-containing protein</fullName>
    </recommendedName>
</protein>
<dbReference type="EMBL" id="QZAB01000355">
    <property type="protein sequence ID" value="RQD84647.1"/>
    <property type="molecule type" value="Genomic_DNA"/>
</dbReference>
<dbReference type="PANTHER" id="PTHR34614">
    <property type="match status" value="1"/>
</dbReference>
<evidence type="ECO:0000313" key="2">
    <source>
        <dbReference type="Proteomes" id="UP000284763"/>
    </source>
</evidence>
<proteinExistence type="predicted"/>
<evidence type="ECO:0008006" key="3">
    <source>
        <dbReference type="Google" id="ProtNLM"/>
    </source>
</evidence>
<reference evidence="1 2" key="1">
    <citation type="submission" date="2018-08" db="EMBL/GenBank/DDBJ databases">
        <title>The metabolism and importance of syntrophic acetate oxidation coupled to methane or sulfide production in haloalkaline environments.</title>
        <authorList>
            <person name="Timmers P.H.A."/>
            <person name="Vavourakis C.D."/>
            <person name="Sorokin D.Y."/>
            <person name="Sinninghe Damste J.S."/>
            <person name="Muyzer G."/>
            <person name="Stams A.J.M."/>
            <person name="Plugge C.M."/>
        </authorList>
    </citation>
    <scope>NUCLEOTIDE SEQUENCE [LARGE SCALE GENOMIC DNA]</scope>
    <source>
        <strain evidence="1">MSAO_Arc3</strain>
    </source>
</reference>
<organism evidence="1 2">
    <name type="scientific">Methanosalsum natronophilum</name>
    <dbReference type="NCBI Taxonomy" id="768733"/>
    <lineage>
        <taxon>Archaea</taxon>
        <taxon>Methanobacteriati</taxon>
        <taxon>Methanobacteriota</taxon>
        <taxon>Stenosarchaea group</taxon>
        <taxon>Methanomicrobia</taxon>
        <taxon>Methanosarcinales</taxon>
        <taxon>Methanosarcinaceae</taxon>
        <taxon>Methanosalsum</taxon>
    </lineage>
</organism>
<dbReference type="AlphaFoldDB" id="A0A3R7WE65"/>
<sequence>MNRATKKEVEENIAAMLGQYADFFTVHILQNRKRCAISWDYDEAAIDRAADMDGKYLLYSTDTSLKATDVVNEYMEKDFIEKIFRTLKTHLKLAPVRHWKNHRIRAIFFVNMMALWLRKVYDYQLNLVPKKKFTYGFDELLRRLKRVEYVEVMSSGDGKAFWYLNLTNKMKDQLKTMGFKDLFPERRLGQSGL</sequence>
<comment type="caution">
    <text evidence="1">The sequence shown here is derived from an EMBL/GenBank/DDBJ whole genome shotgun (WGS) entry which is preliminary data.</text>
</comment>
<name>A0A3R7WE65_9EURY</name>
<accession>A0A3R7WE65</accession>
<evidence type="ECO:0000313" key="1">
    <source>
        <dbReference type="EMBL" id="RQD84647.1"/>
    </source>
</evidence>